<keyword evidence="1" id="KW-0819">tRNA processing</keyword>
<keyword evidence="4" id="KW-1185">Reference proteome</keyword>
<dbReference type="PANTHER" id="PTHR46499">
    <property type="entry name" value="QUEUINE TRNA-RIBOSYLTRANSFERASE"/>
    <property type="match status" value="1"/>
</dbReference>
<dbReference type="InterPro" id="IPR050076">
    <property type="entry name" value="ArchSynthase1/Queuine_TRR"/>
</dbReference>
<dbReference type="RefSeq" id="WP_127057294.1">
    <property type="nucleotide sequence ID" value="NZ_RZGR01000017.1"/>
</dbReference>
<evidence type="ECO:0000256" key="1">
    <source>
        <dbReference type="ARBA" id="ARBA00022694"/>
    </source>
</evidence>
<dbReference type="PANTHER" id="PTHR46499:SF1">
    <property type="entry name" value="QUEUINE TRNA-RIBOSYLTRANSFERASE"/>
    <property type="match status" value="1"/>
</dbReference>
<dbReference type="GO" id="GO:0016740">
    <property type="term" value="F:transferase activity"/>
    <property type="evidence" value="ECO:0007669"/>
    <property type="project" value="UniProtKB-KW"/>
</dbReference>
<evidence type="ECO:0000259" key="2">
    <source>
        <dbReference type="Pfam" id="PF01702"/>
    </source>
</evidence>
<dbReference type="EMBL" id="RZGR01000017">
    <property type="protein sequence ID" value="RUQ85339.1"/>
    <property type="molecule type" value="Genomic_DNA"/>
</dbReference>
<organism evidence="3 4">
    <name type="scientific">Legionella septentrionalis</name>
    <dbReference type="NCBI Taxonomy" id="2498109"/>
    <lineage>
        <taxon>Bacteria</taxon>
        <taxon>Pseudomonadati</taxon>
        <taxon>Pseudomonadota</taxon>
        <taxon>Gammaproteobacteria</taxon>
        <taxon>Legionellales</taxon>
        <taxon>Legionellaceae</taxon>
        <taxon>Legionella</taxon>
    </lineage>
</organism>
<dbReference type="InterPro" id="IPR036511">
    <property type="entry name" value="TGT-like_sf"/>
</dbReference>
<gene>
    <name evidence="3" type="ORF">EKM59_06780</name>
</gene>
<keyword evidence="3" id="KW-0808">Transferase</keyword>
<accession>A0A3S1CL87</accession>
<dbReference type="Gene3D" id="3.20.20.105">
    <property type="entry name" value="Queuine tRNA-ribosyltransferase-like"/>
    <property type="match status" value="2"/>
</dbReference>
<feature type="domain" description="tRNA-guanine(15) transglycosylase-like" evidence="2">
    <location>
        <begin position="160"/>
        <end position="263"/>
    </location>
</feature>
<name>A0A3S1CL87_9GAMM</name>
<evidence type="ECO:0000313" key="4">
    <source>
        <dbReference type="Proteomes" id="UP000288012"/>
    </source>
</evidence>
<reference evidence="3 4" key="1">
    <citation type="submission" date="2018-12" db="EMBL/GenBank/DDBJ databases">
        <title>Legionella sp,whole genome shotgun sequence.</title>
        <authorList>
            <person name="Wu H."/>
        </authorList>
    </citation>
    <scope>NUCLEOTIDE SEQUENCE [LARGE SCALE GENOMIC DNA]</scope>
    <source>
        <strain evidence="4">km714</strain>
    </source>
</reference>
<evidence type="ECO:0000313" key="3">
    <source>
        <dbReference type="EMBL" id="RUQ85339.1"/>
    </source>
</evidence>
<dbReference type="GO" id="GO:0005737">
    <property type="term" value="C:cytoplasm"/>
    <property type="evidence" value="ECO:0007669"/>
    <property type="project" value="TreeGrafter"/>
</dbReference>
<dbReference type="AlphaFoldDB" id="A0A3S1CL87"/>
<dbReference type="Pfam" id="PF01702">
    <property type="entry name" value="TGT"/>
    <property type="match status" value="1"/>
</dbReference>
<dbReference type="Proteomes" id="UP000288012">
    <property type="component" value="Unassembled WGS sequence"/>
</dbReference>
<dbReference type="GO" id="GO:0002099">
    <property type="term" value="P:tRNA wobble guanine modification"/>
    <property type="evidence" value="ECO:0007669"/>
    <property type="project" value="TreeGrafter"/>
</dbReference>
<sequence>MIPILTTAAGNSLTAANWQEIGIKTVSYSLASLLYKPGYRLLRELSALGEYTGWQGEFVLNAILPPAKEGLFNLRSPYDGSHVRISVQELFDLINHLRPKFVLLPAGMKATGIDILKILHGHIVPLFPITDLPQNDDREFGVYAVQEDVNKPFPDFSAHKNKLRYIAGELDFASIASLKHAVDLIESDHPAADAFAGRVYDSSGPFLLTDSRYALDFAPISKDCCCPTCKSKYTRAYLHHLFAHTPLLCQRFLLQHNVFFINQHLDG</sequence>
<dbReference type="SUPFAM" id="SSF51713">
    <property type="entry name" value="tRNA-guanine transglycosylase"/>
    <property type="match status" value="1"/>
</dbReference>
<protein>
    <submittedName>
        <fullName evidence="3">Queuine tRNA-ribosyltransferase</fullName>
    </submittedName>
</protein>
<proteinExistence type="predicted"/>
<comment type="caution">
    <text evidence="3">The sequence shown here is derived from an EMBL/GenBank/DDBJ whole genome shotgun (WGS) entry which is preliminary data.</text>
</comment>
<dbReference type="InterPro" id="IPR002616">
    <property type="entry name" value="tRNA_ribo_trans-like"/>
</dbReference>